<dbReference type="CDD" id="cd00995">
    <property type="entry name" value="PBP2_NikA_DppA_OppA_like"/>
    <property type="match status" value="1"/>
</dbReference>
<comment type="caution">
    <text evidence="2">The sequence shown here is derived from an EMBL/GenBank/DDBJ whole genome shotgun (WGS) entry which is preliminary data.</text>
</comment>
<dbReference type="RefSeq" id="WP_170245586.1">
    <property type="nucleotide sequence ID" value="NZ_VNHY01000002.1"/>
</dbReference>
<name>A0A5D3YIR3_9BACT</name>
<dbReference type="Proteomes" id="UP000324595">
    <property type="component" value="Unassembled WGS sequence"/>
</dbReference>
<evidence type="ECO:0000313" key="2">
    <source>
        <dbReference type="EMBL" id="TYP93330.1"/>
    </source>
</evidence>
<dbReference type="Gene3D" id="3.40.190.10">
    <property type="entry name" value="Periplasmic binding protein-like II"/>
    <property type="match status" value="1"/>
</dbReference>
<organism evidence="2 3">
    <name type="scientific">Fodinibius salinus</name>
    <dbReference type="NCBI Taxonomy" id="860790"/>
    <lineage>
        <taxon>Bacteria</taxon>
        <taxon>Pseudomonadati</taxon>
        <taxon>Balneolota</taxon>
        <taxon>Balneolia</taxon>
        <taxon>Balneolales</taxon>
        <taxon>Balneolaceae</taxon>
        <taxon>Fodinibius</taxon>
    </lineage>
</organism>
<reference evidence="2 3" key="1">
    <citation type="submission" date="2019-07" db="EMBL/GenBank/DDBJ databases">
        <title>Genomic Encyclopedia of Archaeal and Bacterial Type Strains, Phase II (KMG-II): from individual species to whole genera.</title>
        <authorList>
            <person name="Goeker M."/>
        </authorList>
    </citation>
    <scope>NUCLEOTIDE SEQUENCE [LARGE SCALE GENOMIC DNA]</scope>
    <source>
        <strain evidence="2 3">DSM 21935</strain>
    </source>
</reference>
<dbReference type="InterPro" id="IPR039424">
    <property type="entry name" value="SBP_5"/>
</dbReference>
<dbReference type="SUPFAM" id="SSF53850">
    <property type="entry name" value="Periplasmic binding protein-like II"/>
    <property type="match status" value="1"/>
</dbReference>
<protein>
    <submittedName>
        <fullName evidence="2">Extracellular solute-binding protein, family 5 Middle</fullName>
    </submittedName>
</protein>
<evidence type="ECO:0000259" key="1">
    <source>
        <dbReference type="Pfam" id="PF00496"/>
    </source>
</evidence>
<sequence>MKSLTTHHKLLIVLSILFLFTGCKQPETVVVDRSPTAAAPDDSVTTTSADDQAGFRQLSIGELQPIHTLDPLFADKASSMRAVQLVYEGLTRLNAQGNIVPGIAKSWQVNNDSTEFTFTIRQDIYYHDNDAFSTGTGRRLKASDVKYVFERMAKINVPPLAAQMFMNISGFNSYFQEQRMVYNPEERNLTGIDGIQIPNSRTVTFSLNDTDPKFLHKLATPLAAIYPSEAVGKSVTDFKAVGTGPFKFSKRDADSTLIFSKFRNYYESSAININRIDIKVYSSESDLFQSMSKGDLYLLPQLGPQLIKNLITDDGQLRNSYTNRYNLQKPGGSTIYAMRHNTNSTLSEAEAQNLKSLMSDSLAYFNQFPDRTVSPTSTNGSQSNRISSDSLDSVIYSSYSDNQFVRTFLGAFSQVLSSQNSSLRMLQIRAPSRDTGLFFTQHYPLISVKEWSTSPLFRFSVQQLALFRSEINGLQFNQHPWWIDVRGVELPAAENMTN</sequence>
<proteinExistence type="predicted"/>
<dbReference type="Pfam" id="PF00496">
    <property type="entry name" value="SBP_bac_5"/>
    <property type="match status" value="1"/>
</dbReference>
<dbReference type="EMBL" id="VNHY01000002">
    <property type="protein sequence ID" value="TYP93330.1"/>
    <property type="molecule type" value="Genomic_DNA"/>
</dbReference>
<evidence type="ECO:0000313" key="3">
    <source>
        <dbReference type="Proteomes" id="UP000324595"/>
    </source>
</evidence>
<feature type="domain" description="Solute-binding protein family 5" evidence="1">
    <location>
        <begin position="98"/>
        <end position="339"/>
    </location>
</feature>
<keyword evidence="3" id="KW-1185">Reference proteome</keyword>
<dbReference type="InterPro" id="IPR000914">
    <property type="entry name" value="SBP_5_dom"/>
</dbReference>
<gene>
    <name evidence="2" type="ORF">LX73_1030</name>
</gene>
<accession>A0A5D3YIR3</accession>
<dbReference type="GO" id="GO:0015833">
    <property type="term" value="P:peptide transport"/>
    <property type="evidence" value="ECO:0007669"/>
    <property type="project" value="TreeGrafter"/>
</dbReference>
<dbReference type="PROSITE" id="PS51257">
    <property type="entry name" value="PROKAR_LIPOPROTEIN"/>
    <property type="match status" value="1"/>
</dbReference>
<dbReference type="PANTHER" id="PTHR30290:SF72">
    <property type="entry name" value="HTH-TYPE TRANSCRIPTIONAL REGULATOR SGRR"/>
    <property type="match status" value="1"/>
</dbReference>
<dbReference type="PANTHER" id="PTHR30290">
    <property type="entry name" value="PERIPLASMIC BINDING COMPONENT OF ABC TRANSPORTER"/>
    <property type="match status" value="1"/>
</dbReference>
<dbReference type="GO" id="GO:1904680">
    <property type="term" value="F:peptide transmembrane transporter activity"/>
    <property type="evidence" value="ECO:0007669"/>
    <property type="project" value="TreeGrafter"/>
</dbReference>
<dbReference type="AlphaFoldDB" id="A0A5D3YIR3"/>